<accession>A0ABT6SCX8</accession>
<gene>
    <name evidence="1" type="ORF">QIS96_19815</name>
</gene>
<protein>
    <submittedName>
        <fullName evidence="1">Uncharacterized protein</fullName>
    </submittedName>
</protein>
<dbReference type="Proteomes" id="UP001223978">
    <property type="component" value="Unassembled WGS sequence"/>
</dbReference>
<name>A0ABT6SCX8_9ACTN</name>
<dbReference type="RefSeq" id="WP_282543988.1">
    <property type="nucleotide sequence ID" value="NZ_JASCIQ010000020.1"/>
</dbReference>
<evidence type="ECO:0000313" key="1">
    <source>
        <dbReference type="EMBL" id="MDI3406055.1"/>
    </source>
</evidence>
<comment type="caution">
    <text evidence="1">The sequence shown here is derived from an EMBL/GenBank/DDBJ whole genome shotgun (WGS) entry which is preliminary data.</text>
</comment>
<sequence>MALTNKDPHNAREMARVLYLSGKAMRRQSRGKSIKAIENEIDAIRETAQERENAKLRGRRR</sequence>
<dbReference type="EMBL" id="JASCIQ010000020">
    <property type="protein sequence ID" value="MDI3406055.1"/>
    <property type="molecule type" value="Genomic_DNA"/>
</dbReference>
<keyword evidence="2" id="KW-1185">Reference proteome</keyword>
<reference evidence="1 2" key="1">
    <citation type="submission" date="2023-05" db="EMBL/GenBank/DDBJ databases">
        <title>Draft genome sequence of Streptomyces sp. B-S-A6 isolated from a cave soil in Thailand.</title>
        <authorList>
            <person name="Chamroensaksri N."/>
            <person name="Muangham S."/>
        </authorList>
    </citation>
    <scope>NUCLEOTIDE SEQUENCE [LARGE SCALE GENOMIC DNA]</scope>
    <source>
        <strain evidence="1 2">B-S-A6</strain>
    </source>
</reference>
<organism evidence="1 2">
    <name type="scientific">Streptomyces cavernicola</name>
    <dbReference type="NCBI Taxonomy" id="3043613"/>
    <lineage>
        <taxon>Bacteria</taxon>
        <taxon>Bacillati</taxon>
        <taxon>Actinomycetota</taxon>
        <taxon>Actinomycetes</taxon>
        <taxon>Kitasatosporales</taxon>
        <taxon>Streptomycetaceae</taxon>
        <taxon>Streptomyces</taxon>
    </lineage>
</organism>
<proteinExistence type="predicted"/>
<evidence type="ECO:0000313" key="2">
    <source>
        <dbReference type="Proteomes" id="UP001223978"/>
    </source>
</evidence>